<organism evidence="2 3">
    <name type="scientific">Waltera intestinalis</name>
    <dbReference type="NCBI Taxonomy" id="2606635"/>
    <lineage>
        <taxon>Bacteria</taxon>
        <taxon>Bacillati</taxon>
        <taxon>Bacillota</taxon>
        <taxon>Clostridia</taxon>
        <taxon>Lachnospirales</taxon>
        <taxon>Lachnospiraceae</taxon>
        <taxon>Waltera</taxon>
    </lineage>
</organism>
<reference evidence="2 3" key="1">
    <citation type="submission" date="2019-08" db="EMBL/GenBank/DDBJ databases">
        <title>In-depth cultivation of the pig gut microbiome towards novel bacterial diversity and tailored functional studies.</title>
        <authorList>
            <person name="Wylensek D."/>
            <person name="Hitch T.C.A."/>
            <person name="Clavel T."/>
        </authorList>
    </citation>
    <scope>NUCLEOTIDE SEQUENCE [LARGE SCALE GENOMIC DNA]</scope>
    <source>
        <strain evidence="2 3">WCA3-601-WT-6H</strain>
    </source>
</reference>
<name>A0A6L5YHY2_9FIRM</name>
<protein>
    <submittedName>
        <fullName evidence="2">Sarcolemmal membrane-associated protein</fullName>
    </submittedName>
</protein>
<evidence type="ECO:0000313" key="3">
    <source>
        <dbReference type="Proteomes" id="UP000476055"/>
    </source>
</evidence>
<gene>
    <name evidence="2" type="ORF">FYJ59_03255</name>
</gene>
<feature type="region of interest" description="Disordered" evidence="1">
    <location>
        <begin position="312"/>
        <end position="333"/>
    </location>
</feature>
<keyword evidence="3" id="KW-1185">Reference proteome</keyword>
<dbReference type="RefSeq" id="WP_154495239.1">
    <property type="nucleotide sequence ID" value="NZ_VUMU01000002.1"/>
</dbReference>
<evidence type="ECO:0000256" key="1">
    <source>
        <dbReference type="SAM" id="MobiDB-lite"/>
    </source>
</evidence>
<dbReference type="EMBL" id="VUMU01000002">
    <property type="protein sequence ID" value="MST57272.1"/>
    <property type="molecule type" value="Genomic_DNA"/>
</dbReference>
<evidence type="ECO:0000313" key="2">
    <source>
        <dbReference type="EMBL" id="MST57272.1"/>
    </source>
</evidence>
<dbReference type="Proteomes" id="UP000476055">
    <property type="component" value="Unassembled WGS sequence"/>
</dbReference>
<accession>A0A6L5YHY2</accession>
<sequence length="400" mass="46951">MSKYNLLTQRLLAEGYTADNYPKDKVHIAGGYHTASTGPLDNVYGGFEYNRVYSDNFLYKTGCGMYVKGSNVLTHMGYMGEEWCHENDNPVVRCPYDKAECPLNDNRLHGIFGGGNCIQCWCACHKTDEPYDYDHSFEKAEKDRQDEKRRKYQEYADAHNGRICQNHMYYNESTREWNMYYEPAICARMCSAQNGYCPVLGRELNEKRGNVYYDLKTSGIKKHTEAQYSLFDGERWTHIEKGMRVFKNPCSMDICKAFIKVQSDKILSDYKMNHSTEYLFDKSFKAEILNIRAESKPSRDLMQDLQDIRDGIEISHASDNEKQKKEAKKEKRNLAKQKNIERLEKKIIEVGYENLVEYSVDRVHADKWLTQERLEELEQIRQQKIKEEQEKPVQLSLFDM</sequence>
<dbReference type="AlphaFoldDB" id="A0A6L5YHY2"/>
<proteinExistence type="predicted"/>
<comment type="caution">
    <text evidence="2">The sequence shown here is derived from an EMBL/GenBank/DDBJ whole genome shotgun (WGS) entry which is preliminary data.</text>
</comment>